<proteinExistence type="predicted"/>
<keyword evidence="1" id="KW-1133">Transmembrane helix</keyword>
<protein>
    <submittedName>
        <fullName evidence="2">Uncharacterized protein</fullName>
    </submittedName>
</protein>
<dbReference type="RefSeq" id="WP_135475998.1">
    <property type="nucleotide sequence ID" value="NZ_SIJK02000002.1"/>
</dbReference>
<evidence type="ECO:0000313" key="3">
    <source>
        <dbReference type="Proteomes" id="UP001193081"/>
    </source>
</evidence>
<organism evidence="2 3">
    <name type="scientific">Candidatus Chloroploca mongolica</name>
    <dbReference type="NCBI Taxonomy" id="2528176"/>
    <lineage>
        <taxon>Bacteria</taxon>
        <taxon>Bacillati</taxon>
        <taxon>Chloroflexota</taxon>
        <taxon>Chloroflexia</taxon>
        <taxon>Chloroflexales</taxon>
        <taxon>Chloroflexineae</taxon>
        <taxon>Oscillochloridaceae</taxon>
        <taxon>Candidatus Chloroploca</taxon>
    </lineage>
</organism>
<gene>
    <name evidence="2" type="ORF">EYB53_001470</name>
</gene>
<keyword evidence="1" id="KW-0812">Transmembrane</keyword>
<comment type="caution">
    <text evidence="2">The sequence shown here is derived from an EMBL/GenBank/DDBJ whole genome shotgun (WGS) entry which is preliminary data.</text>
</comment>
<evidence type="ECO:0000313" key="2">
    <source>
        <dbReference type="EMBL" id="MBP1464365.1"/>
    </source>
</evidence>
<sequence>MVAHATWRIYSIAAIAMIMFCVLCSTFLLRHRFRAQQGKWRGGNIPYGVLPDGQGWFMPDPESYAVLLWILGKRGEGLSYHTITRMLNEGIVLEEGAKRQVPPTPGLLIYQRRPYLERQDPETGEVIHVPRRVPAGTWIAFTVNEICQQAVERVCIRLFVCYNSHTPENVRRNIGMTTFDHVLKLARELPPTDQARLRAALLEAEEAARAAQIARNQAAIAMLDAWSEATEADDGSESWDAMLQQLDTDRESTRKFYPDRHTQATERT</sequence>
<evidence type="ECO:0000256" key="1">
    <source>
        <dbReference type="SAM" id="Phobius"/>
    </source>
</evidence>
<keyword evidence="3" id="KW-1185">Reference proteome</keyword>
<accession>A0ABS4D4J5</accession>
<keyword evidence="1" id="KW-0472">Membrane</keyword>
<dbReference type="Proteomes" id="UP001193081">
    <property type="component" value="Unassembled WGS sequence"/>
</dbReference>
<name>A0ABS4D4J5_9CHLR</name>
<reference evidence="2 3" key="1">
    <citation type="submission" date="2021-03" db="EMBL/GenBank/DDBJ databases">
        <authorList>
            <person name="Grouzdev D.S."/>
        </authorList>
    </citation>
    <scope>NUCLEOTIDE SEQUENCE [LARGE SCALE GENOMIC DNA]</scope>
    <source>
        <strain evidence="2 3">M50-1</strain>
    </source>
</reference>
<dbReference type="EMBL" id="SIJK02000002">
    <property type="protein sequence ID" value="MBP1464365.1"/>
    <property type="molecule type" value="Genomic_DNA"/>
</dbReference>
<feature type="transmembrane region" description="Helical" evidence="1">
    <location>
        <begin position="6"/>
        <end position="29"/>
    </location>
</feature>